<dbReference type="EMBL" id="JAVDYG010000001">
    <property type="protein sequence ID" value="MDR7361001.1"/>
    <property type="molecule type" value="Genomic_DNA"/>
</dbReference>
<comment type="caution">
    <text evidence="8">The sequence shown here is derived from an EMBL/GenBank/DDBJ whole genome shotgun (WGS) entry which is preliminary data.</text>
</comment>
<evidence type="ECO:0000259" key="7">
    <source>
        <dbReference type="Pfam" id="PF01029"/>
    </source>
</evidence>
<evidence type="ECO:0000256" key="1">
    <source>
        <dbReference type="ARBA" id="ARBA00005952"/>
    </source>
</evidence>
<dbReference type="Pfam" id="PF01029">
    <property type="entry name" value="NusB"/>
    <property type="match status" value="1"/>
</dbReference>
<dbReference type="HAMAP" id="MF_00073">
    <property type="entry name" value="NusB"/>
    <property type="match status" value="1"/>
</dbReference>
<keyword evidence="4 6" id="KW-0805">Transcription regulation</keyword>
<dbReference type="NCBIfam" id="TIGR01951">
    <property type="entry name" value="nusB"/>
    <property type="match status" value="1"/>
</dbReference>
<gene>
    <name evidence="6" type="primary">nusB</name>
    <name evidence="8" type="ORF">J2S63_000554</name>
</gene>
<name>A0ABU2BRW0_9ACTN</name>
<dbReference type="InterPro" id="IPR011605">
    <property type="entry name" value="NusB_fam"/>
</dbReference>
<dbReference type="SUPFAM" id="SSF48013">
    <property type="entry name" value="NusB-like"/>
    <property type="match status" value="1"/>
</dbReference>
<comment type="similarity">
    <text evidence="1 6">Belongs to the NusB family.</text>
</comment>
<evidence type="ECO:0000256" key="5">
    <source>
        <dbReference type="ARBA" id="ARBA00023163"/>
    </source>
</evidence>
<keyword evidence="3 6" id="KW-0694">RNA-binding</keyword>
<comment type="function">
    <text evidence="6">Involved in transcription antitermination. Required for transcription of ribosomal RNA (rRNA) genes. Binds specifically to the boxA antiterminator sequence of the ribosomal RNA (rrn) operons.</text>
</comment>
<organism evidence="8 9">
    <name type="scientific">Nocardioides marmoribigeumensis</name>
    <dbReference type="NCBI Taxonomy" id="433649"/>
    <lineage>
        <taxon>Bacteria</taxon>
        <taxon>Bacillati</taxon>
        <taxon>Actinomycetota</taxon>
        <taxon>Actinomycetes</taxon>
        <taxon>Propionibacteriales</taxon>
        <taxon>Nocardioidaceae</taxon>
        <taxon>Nocardioides</taxon>
    </lineage>
</organism>
<accession>A0ABU2BRW0</accession>
<dbReference type="PANTHER" id="PTHR11078">
    <property type="entry name" value="N UTILIZATION SUBSTANCE PROTEIN B-RELATED"/>
    <property type="match status" value="1"/>
</dbReference>
<dbReference type="PANTHER" id="PTHR11078:SF3">
    <property type="entry name" value="ANTITERMINATION NUSB DOMAIN-CONTAINING PROTEIN"/>
    <property type="match status" value="1"/>
</dbReference>
<reference evidence="8 9" key="1">
    <citation type="submission" date="2023-07" db="EMBL/GenBank/DDBJ databases">
        <title>Sequencing the genomes of 1000 actinobacteria strains.</title>
        <authorList>
            <person name="Klenk H.-P."/>
        </authorList>
    </citation>
    <scope>NUCLEOTIDE SEQUENCE [LARGE SCALE GENOMIC DNA]</scope>
    <source>
        <strain evidence="8 9">DSM 19426</strain>
    </source>
</reference>
<dbReference type="Proteomes" id="UP001183648">
    <property type="component" value="Unassembled WGS sequence"/>
</dbReference>
<proteinExistence type="inferred from homology"/>
<evidence type="ECO:0000256" key="3">
    <source>
        <dbReference type="ARBA" id="ARBA00022884"/>
    </source>
</evidence>
<evidence type="ECO:0000313" key="9">
    <source>
        <dbReference type="Proteomes" id="UP001183648"/>
    </source>
</evidence>
<evidence type="ECO:0000256" key="4">
    <source>
        <dbReference type="ARBA" id="ARBA00023015"/>
    </source>
</evidence>
<dbReference type="InterPro" id="IPR006027">
    <property type="entry name" value="NusB_RsmB_TIM44"/>
</dbReference>
<dbReference type="InterPro" id="IPR035926">
    <property type="entry name" value="NusB-like_sf"/>
</dbReference>
<keyword evidence="9" id="KW-1185">Reference proteome</keyword>
<evidence type="ECO:0000256" key="6">
    <source>
        <dbReference type="HAMAP-Rule" id="MF_00073"/>
    </source>
</evidence>
<sequence>MAEQRPHRSSRSKARSRALTVLFESEVRGLSLDGTLQQRLDDQDPPVAGYTVELVRGVVDHQEEIDELLSRYSRDWSLTRMPAVDRNALRLAVYEMRHTDVPDEVAIDEAVDLVTELSTDDSPAFVNGILGAILRDGTHRV</sequence>
<evidence type="ECO:0000313" key="8">
    <source>
        <dbReference type="EMBL" id="MDR7361001.1"/>
    </source>
</evidence>
<keyword evidence="5 6" id="KW-0804">Transcription</keyword>
<dbReference type="Gene3D" id="1.10.940.10">
    <property type="entry name" value="NusB-like"/>
    <property type="match status" value="1"/>
</dbReference>
<dbReference type="RefSeq" id="WP_310298317.1">
    <property type="nucleotide sequence ID" value="NZ_BAAAPS010000002.1"/>
</dbReference>
<keyword evidence="2 6" id="KW-0889">Transcription antitermination</keyword>
<protein>
    <recommendedName>
        <fullName evidence="6">Transcription antitermination protein NusB</fullName>
    </recommendedName>
    <alternativeName>
        <fullName evidence="6">Antitermination factor NusB</fullName>
    </alternativeName>
</protein>
<evidence type="ECO:0000256" key="2">
    <source>
        <dbReference type="ARBA" id="ARBA00022814"/>
    </source>
</evidence>
<feature type="domain" description="NusB/RsmB/TIM44" evidence="7">
    <location>
        <begin position="13"/>
        <end position="135"/>
    </location>
</feature>